<sequence>MLAIENRMYGLTTLDARCLSYQLAEINDIARNFSHQNKAAGKDWLRGFRLRHPQLSLRLPESTSVALAMGFNKPVKSTISTTIRLIGFLMLMKLVYVMFLGKTQKLLHTWVSRTTSADRGSSTSAVMCASAAEIIGGLRTGRNHFCMQ</sequence>
<accession>A0ABQ9HH70</accession>
<evidence type="ECO:0000256" key="1">
    <source>
        <dbReference type="SAM" id="Phobius"/>
    </source>
</evidence>
<evidence type="ECO:0000313" key="3">
    <source>
        <dbReference type="Proteomes" id="UP001159363"/>
    </source>
</evidence>
<evidence type="ECO:0008006" key="4">
    <source>
        <dbReference type="Google" id="ProtNLM"/>
    </source>
</evidence>
<keyword evidence="1" id="KW-0472">Membrane</keyword>
<protein>
    <recommendedName>
        <fullName evidence="4">HTH CENPB-type domain-containing protein</fullName>
    </recommendedName>
</protein>
<comment type="caution">
    <text evidence="2">The sequence shown here is derived from an EMBL/GenBank/DDBJ whole genome shotgun (WGS) entry which is preliminary data.</text>
</comment>
<proteinExistence type="predicted"/>
<keyword evidence="3" id="KW-1185">Reference proteome</keyword>
<organism evidence="2 3">
    <name type="scientific">Dryococelus australis</name>
    <dbReference type="NCBI Taxonomy" id="614101"/>
    <lineage>
        <taxon>Eukaryota</taxon>
        <taxon>Metazoa</taxon>
        <taxon>Ecdysozoa</taxon>
        <taxon>Arthropoda</taxon>
        <taxon>Hexapoda</taxon>
        <taxon>Insecta</taxon>
        <taxon>Pterygota</taxon>
        <taxon>Neoptera</taxon>
        <taxon>Polyneoptera</taxon>
        <taxon>Phasmatodea</taxon>
        <taxon>Verophasmatodea</taxon>
        <taxon>Anareolatae</taxon>
        <taxon>Phasmatidae</taxon>
        <taxon>Eurycanthinae</taxon>
        <taxon>Dryococelus</taxon>
    </lineage>
</organism>
<gene>
    <name evidence="2" type="ORF">PR048_015546</name>
</gene>
<dbReference type="Proteomes" id="UP001159363">
    <property type="component" value="Chromosome 4"/>
</dbReference>
<evidence type="ECO:0000313" key="2">
    <source>
        <dbReference type="EMBL" id="KAJ8883692.1"/>
    </source>
</evidence>
<keyword evidence="1" id="KW-0812">Transmembrane</keyword>
<feature type="transmembrane region" description="Helical" evidence="1">
    <location>
        <begin position="79"/>
        <end position="99"/>
    </location>
</feature>
<name>A0ABQ9HH70_9NEOP</name>
<dbReference type="EMBL" id="JARBHB010000005">
    <property type="protein sequence ID" value="KAJ8883692.1"/>
    <property type="molecule type" value="Genomic_DNA"/>
</dbReference>
<keyword evidence="1" id="KW-1133">Transmembrane helix</keyword>
<reference evidence="2 3" key="1">
    <citation type="submission" date="2023-02" db="EMBL/GenBank/DDBJ databases">
        <title>LHISI_Scaffold_Assembly.</title>
        <authorList>
            <person name="Stuart O.P."/>
            <person name="Cleave R."/>
            <person name="Magrath M.J.L."/>
            <person name="Mikheyev A.S."/>
        </authorList>
    </citation>
    <scope>NUCLEOTIDE SEQUENCE [LARGE SCALE GENOMIC DNA]</scope>
    <source>
        <strain evidence="2">Daus_M_001</strain>
        <tissue evidence="2">Leg muscle</tissue>
    </source>
</reference>